<evidence type="ECO:0000313" key="3">
    <source>
        <dbReference type="Proteomes" id="UP001153712"/>
    </source>
</evidence>
<keyword evidence="1" id="KW-0812">Transmembrane</keyword>
<sequence>MFDVCSSNDLFTGLLLVLSTLYFGWFSFLVQNIFNEMNQVYLNLMDFPWYNWSQQNKTLFLILLLKNLQPLEDKYYGVPALDFRFMLQVS</sequence>
<accession>A0A9N9TQN2</accession>
<dbReference type="Proteomes" id="UP001153712">
    <property type="component" value="Chromosome 2"/>
</dbReference>
<keyword evidence="1" id="KW-0472">Membrane</keyword>
<evidence type="ECO:0000313" key="2">
    <source>
        <dbReference type="EMBL" id="CAG9859352.1"/>
    </source>
</evidence>
<gene>
    <name evidence="2" type="ORF">PHYEVI_LOCUS5726</name>
</gene>
<dbReference type="AlphaFoldDB" id="A0A9N9TQN2"/>
<reference evidence="2" key="1">
    <citation type="submission" date="2022-01" db="EMBL/GenBank/DDBJ databases">
        <authorList>
            <person name="King R."/>
        </authorList>
    </citation>
    <scope>NUCLEOTIDE SEQUENCE</scope>
</reference>
<protein>
    <submittedName>
        <fullName evidence="2">Uncharacterized protein</fullName>
    </submittedName>
</protein>
<feature type="transmembrane region" description="Helical" evidence="1">
    <location>
        <begin position="12"/>
        <end position="34"/>
    </location>
</feature>
<dbReference type="EMBL" id="OU900095">
    <property type="protein sequence ID" value="CAG9859352.1"/>
    <property type="molecule type" value="Genomic_DNA"/>
</dbReference>
<keyword evidence="1" id="KW-1133">Transmembrane helix</keyword>
<organism evidence="2 3">
    <name type="scientific">Phyllotreta striolata</name>
    <name type="common">Striped flea beetle</name>
    <name type="synonym">Crioceris striolata</name>
    <dbReference type="NCBI Taxonomy" id="444603"/>
    <lineage>
        <taxon>Eukaryota</taxon>
        <taxon>Metazoa</taxon>
        <taxon>Ecdysozoa</taxon>
        <taxon>Arthropoda</taxon>
        <taxon>Hexapoda</taxon>
        <taxon>Insecta</taxon>
        <taxon>Pterygota</taxon>
        <taxon>Neoptera</taxon>
        <taxon>Endopterygota</taxon>
        <taxon>Coleoptera</taxon>
        <taxon>Polyphaga</taxon>
        <taxon>Cucujiformia</taxon>
        <taxon>Chrysomeloidea</taxon>
        <taxon>Chrysomelidae</taxon>
        <taxon>Galerucinae</taxon>
        <taxon>Alticini</taxon>
        <taxon>Phyllotreta</taxon>
    </lineage>
</organism>
<keyword evidence="3" id="KW-1185">Reference proteome</keyword>
<proteinExistence type="predicted"/>
<evidence type="ECO:0000256" key="1">
    <source>
        <dbReference type="SAM" id="Phobius"/>
    </source>
</evidence>
<name>A0A9N9TQN2_PHYSR</name>